<gene>
    <name evidence="1" type="ORF">HMPREF0872_04070</name>
</gene>
<accession>A0A096ALP5</accession>
<dbReference type="Proteomes" id="UP000029628">
    <property type="component" value="Unassembled WGS sequence"/>
</dbReference>
<evidence type="ECO:0000313" key="2">
    <source>
        <dbReference type="Proteomes" id="UP000029628"/>
    </source>
</evidence>
<proteinExistence type="predicted"/>
<comment type="caution">
    <text evidence="1">The sequence shown here is derived from an EMBL/GenBank/DDBJ whole genome shotgun (WGS) entry which is preliminary data.</text>
</comment>
<protein>
    <submittedName>
        <fullName evidence="1">Uncharacterized protein</fullName>
    </submittedName>
</protein>
<dbReference type="AlphaFoldDB" id="A0A096ALP5"/>
<dbReference type="RefSeq" id="WP_038152121.1">
    <property type="nucleotide sequence ID" value="NZ_JRNT01000008.1"/>
</dbReference>
<sequence length="117" mass="13995">MNKRLNRRRNREEPQRYLSLATERDIGNLCIFYDKFEDIDLSKTHLCVVGILEEVSKRKRGEVGIDSEKYKKYDTETKWKYASVIPVNVFIEFPNTMQEACIHRIKTYNKEKGKQFN</sequence>
<keyword evidence="2" id="KW-1185">Reference proteome</keyword>
<reference evidence="1 2" key="1">
    <citation type="submission" date="2014-07" db="EMBL/GenBank/DDBJ databases">
        <authorList>
            <person name="McCorrison J."/>
            <person name="Sanka R."/>
            <person name="Torralba M."/>
            <person name="Gillis M."/>
            <person name="Haft D.H."/>
            <person name="Methe B."/>
            <person name="Sutton G."/>
            <person name="Nelson K.E."/>
        </authorList>
    </citation>
    <scope>NUCLEOTIDE SEQUENCE [LARGE SCALE GENOMIC DNA]</scope>
    <source>
        <strain evidence="1 2">DNF00314</strain>
    </source>
</reference>
<evidence type="ECO:0000313" key="1">
    <source>
        <dbReference type="EMBL" id="KGF47576.1"/>
    </source>
</evidence>
<name>A0A096ALP5_9FIRM</name>
<dbReference type="EMBL" id="JRNT01000008">
    <property type="protein sequence ID" value="KGF47576.1"/>
    <property type="molecule type" value="Genomic_DNA"/>
</dbReference>
<organism evidence="1 2">
    <name type="scientific">Veillonella montpellierensis DNF00314</name>
    <dbReference type="NCBI Taxonomy" id="1401067"/>
    <lineage>
        <taxon>Bacteria</taxon>
        <taxon>Bacillati</taxon>
        <taxon>Bacillota</taxon>
        <taxon>Negativicutes</taxon>
        <taxon>Veillonellales</taxon>
        <taxon>Veillonellaceae</taxon>
        <taxon>Veillonella</taxon>
    </lineage>
</organism>